<dbReference type="PANTHER" id="PTHR39193:SF1">
    <property type="entry name" value="5-DEOXY-GLUCURONATE ISOMERASE"/>
    <property type="match status" value="1"/>
</dbReference>
<dbReference type="InterPro" id="IPR014710">
    <property type="entry name" value="RmlC-like_jellyroll"/>
</dbReference>
<dbReference type="InterPro" id="IPR011051">
    <property type="entry name" value="RmlC_Cupin_sf"/>
</dbReference>
<dbReference type="InterPro" id="IPR024203">
    <property type="entry name" value="Deoxy-glucuronate_isom_IolB"/>
</dbReference>
<accession>A0AAW4VY33</accession>
<dbReference type="GO" id="GO:0019310">
    <property type="term" value="P:inositol catabolic process"/>
    <property type="evidence" value="ECO:0007669"/>
    <property type="project" value="InterPro"/>
</dbReference>
<evidence type="ECO:0000313" key="2">
    <source>
        <dbReference type="EMBL" id="MCC2176038.1"/>
    </source>
</evidence>
<organism evidence="2 3">
    <name type="scientific">Agathobaculum butyriciproducens</name>
    <dbReference type="NCBI Taxonomy" id="1628085"/>
    <lineage>
        <taxon>Bacteria</taxon>
        <taxon>Bacillati</taxon>
        <taxon>Bacillota</taxon>
        <taxon>Clostridia</taxon>
        <taxon>Eubacteriales</taxon>
        <taxon>Butyricicoccaceae</taxon>
        <taxon>Agathobaculum</taxon>
    </lineage>
</organism>
<dbReference type="GO" id="GO:0008880">
    <property type="term" value="F:glucuronate isomerase activity"/>
    <property type="evidence" value="ECO:0007669"/>
    <property type="project" value="InterPro"/>
</dbReference>
<dbReference type="AlphaFoldDB" id="A0AAW4VY33"/>
<name>A0AAW4VY33_9FIRM</name>
<dbReference type="GeneID" id="98661430"/>
<dbReference type="PANTHER" id="PTHR39193">
    <property type="entry name" value="5-DEOXY-GLUCURONATE ISOMERASE"/>
    <property type="match status" value="1"/>
</dbReference>
<comment type="caution">
    <text evidence="2">The sequence shown here is derived from an EMBL/GenBank/DDBJ whole genome shotgun (WGS) entry which is preliminary data.</text>
</comment>
<dbReference type="EMBL" id="JAJEPX010000004">
    <property type="protein sequence ID" value="MCC2176038.1"/>
    <property type="molecule type" value="Genomic_DNA"/>
</dbReference>
<proteinExistence type="predicted"/>
<keyword evidence="1 2" id="KW-0413">Isomerase</keyword>
<dbReference type="PIRSF" id="PIRSF036628">
    <property type="entry name" value="IolB"/>
    <property type="match status" value="1"/>
</dbReference>
<dbReference type="Gene3D" id="2.60.120.10">
    <property type="entry name" value="Jelly Rolls"/>
    <property type="match status" value="2"/>
</dbReference>
<dbReference type="RefSeq" id="WP_227600159.1">
    <property type="nucleotide sequence ID" value="NZ_JAJEPX010000004.1"/>
</dbReference>
<sequence>MKYTHKAPFDKGYNGMVSAVEHPEMMGMEFGVVKMAAGDVMHFDYAQEVVYDLMSGCVTFEWNGNSETVTRRDVFHEGAILLHVPQNTRVTISAESDAEIAVSRTENKRDFAARLLRPEDCLCANEERGAGQMNECSTRLVRTFFDRSNCPETNFFIGEVVHFPGKWSSYPPHQHVEPELYYYKFLPENGYGLAEYGDDAFKVKNNDLTGMPENVTHSQAAAPGYAEYYLWCIRLQDDKNIVTTVVPEYEWVTKADAKYFPDI</sequence>
<dbReference type="Proteomes" id="UP001298753">
    <property type="component" value="Unassembled WGS sequence"/>
</dbReference>
<dbReference type="SUPFAM" id="SSF51182">
    <property type="entry name" value="RmlC-like cupins"/>
    <property type="match status" value="1"/>
</dbReference>
<gene>
    <name evidence="2" type="ORF">LKD22_02630</name>
</gene>
<dbReference type="Pfam" id="PF04962">
    <property type="entry name" value="KduI"/>
    <property type="match status" value="1"/>
</dbReference>
<evidence type="ECO:0000256" key="1">
    <source>
        <dbReference type="ARBA" id="ARBA00023235"/>
    </source>
</evidence>
<keyword evidence="3" id="KW-1185">Reference proteome</keyword>
<protein>
    <submittedName>
        <fullName evidence="2">5-deoxy-glucuronate isomerase</fullName>
    </submittedName>
</protein>
<evidence type="ECO:0000313" key="3">
    <source>
        <dbReference type="Proteomes" id="UP001298753"/>
    </source>
</evidence>
<dbReference type="InterPro" id="IPR021120">
    <property type="entry name" value="KduI/IolB_isomerase"/>
</dbReference>
<reference evidence="2 3" key="1">
    <citation type="submission" date="2021-10" db="EMBL/GenBank/DDBJ databases">
        <title>Anaerobic single-cell dispensing facilitates the cultivation of human gut bacteria.</title>
        <authorList>
            <person name="Afrizal A."/>
        </authorList>
    </citation>
    <scope>NUCLEOTIDE SEQUENCE [LARGE SCALE GENOMIC DNA]</scope>
    <source>
        <strain evidence="2 3">CLA-AA-H270</strain>
    </source>
</reference>